<organism evidence="1 2">
    <name type="scientific">Collybia nuda</name>
    <dbReference type="NCBI Taxonomy" id="64659"/>
    <lineage>
        <taxon>Eukaryota</taxon>
        <taxon>Fungi</taxon>
        <taxon>Dikarya</taxon>
        <taxon>Basidiomycota</taxon>
        <taxon>Agaricomycotina</taxon>
        <taxon>Agaricomycetes</taxon>
        <taxon>Agaricomycetidae</taxon>
        <taxon>Agaricales</taxon>
        <taxon>Tricholomatineae</taxon>
        <taxon>Clitocybaceae</taxon>
        <taxon>Collybia</taxon>
    </lineage>
</organism>
<accession>A0A9P5XQ35</accession>
<protein>
    <submittedName>
        <fullName evidence="1">Uncharacterized protein</fullName>
    </submittedName>
</protein>
<name>A0A9P5XQ35_9AGAR</name>
<dbReference type="OrthoDB" id="3268696at2759"/>
<feature type="non-terminal residue" evidence="1">
    <location>
        <position position="134"/>
    </location>
</feature>
<dbReference type="Proteomes" id="UP000807353">
    <property type="component" value="Unassembled WGS sequence"/>
</dbReference>
<gene>
    <name evidence="1" type="ORF">BDZ94DRAFT_1149860</name>
</gene>
<dbReference type="AlphaFoldDB" id="A0A9P5XQ35"/>
<sequence length="134" mass="14908">LGIPFRTVIETDKRPRKSSWRDKSTGLGFRPGGYQPNEDDYNAYLLARDTIFSSSRGRVLRMLGGIVWRLASGIVPDSAVLDGPSLCDEVIARHGDKYFLDDGVTQEMLDIVCGVYHVPVADNQGTIVHASWWP</sequence>
<dbReference type="EMBL" id="MU150586">
    <property type="protein sequence ID" value="KAF9455612.1"/>
    <property type="molecule type" value="Genomic_DNA"/>
</dbReference>
<keyword evidence="2" id="KW-1185">Reference proteome</keyword>
<feature type="non-terminal residue" evidence="1">
    <location>
        <position position="1"/>
    </location>
</feature>
<reference evidence="1" key="1">
    <citation type="submission" date="2020-11" db="EMBL/GenBank/DDBJ databases">
        <authorList>
            <consortium name="DOE Joint Genome Institute"/>
            <person name="Ahrendt S."/>
            <person name="Riley R."/>
            <person name="Andreopoulos W."/>
            <person name="Labutti K."/>
            <person name="Pangilinan J."/>
            <person name="Ruiz-Duenas F.J."/>
            <person name="Barrasa J.M."/>
            <person name="Sanchez-Garcia M."/>
            <person name="Camarero S."/>
            <person name="Miyauchi S."/>
            <person name="Serrano A."/>
            <person name="Linde D."/>
            <person name="Babiker R."/>
            <person name="Drula E."/>
            <person name="Ayuso-Fernandez I."/>
            <person name="Pacheco R."/>
            <person name="Padilla G."/>
            <person name="Ferreira P."/>
            <person name="Barriuso J."/>
            <person name="Kellner H."/>
            <person name="Castanera R."/>
            <person name="Alfaro M."/>
            <person name="Ramirez L."/>
            <person name="Pisabarro A.G."/>
            <person name="Kuo A."/>
            <person name="Tritt A."/>
            <person name="Lipzen A."/>
            <person name="He G."/>
            <person name="Yan M."/>
            <person name="Ng V."/>
            <person name="Cullen D."/>
            <person name="Martin F."/>
            <person name="Rosso M.-N."/>
            <person name="Henrissat B."/>
            <person name="Hibbett D."/>
            <person name="Martinez A.T."/>
            <person name="Grigoriev I.V."/>
        </authorList>
    </citation>
    <scope>NUCLEOTIDE SEQUENCE</scope>
    <source>
        <strain evidence="1">CBS 247.69</strain>
    </source>
</reference>
<proteinExistence type="predicted"/>
<evidence type="ECO:0000313" key="1">
    <source>
        <dbReference type="EMBL" id="KAF9455612.1"/>
    </source>
</evidence>
<evidence type="ECO:0000313" key="2">
    <source>
        <dbReference type="Proteomes" id="UP000807353"/>
    </source>
</evidence>
<comment type="caution">
    <text evidence="1">The sequence shown here is derived from an EMBL/GenBank/DDBJ whole genome shotgun (WGS) entry which is preliminary data.</text>
</comment>